<dbReference type="AlphaFoldDB" id="A0AA36EHK9"/>
<evidence type="ECO:0000313" key="1">
    <source>
        <dbReference type="EMBL" id="CAI9296623.1"/>
    </source>
</evidence>
<evidence type="ECO:0000313" key="2">
    <source>
        <dbReference type="Proteomes" id="UP001177003"/>
    </source>
</evidence>
<name>A0AA36EHK9_LACSI</name>
<proteinExistence type="predicted"/>
<keyword evidence="2" id="KW-1185">Reference proteome</keyword>
<accession>A0AA36EHK9</accession>
<gene>
    <name evidence="1" type="ORF">LSALG_LOCUS35478</name>
</gene>
<dbReference type="Proteomes" id="UP001177003">
    <property type="component" value="Chromosome 8"/>
</dbReference>
<dbReference type="EMBL" id="OX465084">
    <property type="protein sequence ID" value="CAI9296623.1"/>
    <property type="molecule type" value="Genomic_DNA"/>
</dbReference>
<organism evidence="1 2">
    <name type="scientific">Lactuca saligna</name>
    <name type="common">Willowleaf lettuce</name>
    <dbReference type="NCBI Taxonomy" id="75948"/>
    <lineage>
        <taxon>Eukaryota</taxon>
        <taxon>Viridiplantae</taxon>
        <taxon>Streptophyta</taxon>
        <taxon>Embryophyta</taxon>
        <taxon>Tracheophyta</taxon>
        <taxon>Spermatophyta</taxon>
        <taxon>Magnoliopsida</taxon>
        <taxon>eudicotyledons</taxon>
        <taxon>Gunneridae</taxon>
        <taxon>Pentapetalae</taxon>
        <taxon>asterids</taxon>
        <taxon>campanulids</taxon>
        <taxon>Asterales</taxon>
        <taxon>Asteraceae</taxon>
        <taxon>Cichorioideae</taxon>
        <taxon>Cichorieae</taxon>
        <taxon>Lactucinae</taxon>
        <taxon>Lactuca</taxon>
    </lineage>
</organism>
<sequence length="115" mass="13427">MLVHTCFVRWLHASLASRISISLNPHDVRFISESLIQIYRSSPLVSPPYVYSSFKIAKVSSLSTTLEPVWYNPKCTFWSQKSRRWRSNVRQIGSDLRFWSSQPTGCIIFFIIELQ</sequence>
<protein>
    <submittedName>
        <fullName evidence="1">Uncharacterized protein</fullName>
    </submittedName>
</protein>
<reference evidence="1" key="1">
    <citation type="submission" date="2023-04" db="EMBL/GenBank/DDBJ databases">
        <authorList>
            <person name="Vijverberg K."/>
            <person name="Xiong W."/>
            <person name="Schranz E."/>
        </authorList>
    </citation>
    <scope>NUCLEOTIDE SEQUENCE</scope>
</reference>